<dbReference type="OrthoDB" id="9897771at2"/>
<evidence type="ECO:0000313" key="2">
    <source>
        <dbReference type="EMBL" id="QGU31676.1"/>
    </source>
</evidence>
<keyword evidence="1" id="KW-0472">Membrane</keyword>
<feature type="transmembrane region" description="Helical" evidence="1">
    <location>
        <begin position="12"/>
        <end position="34"/>
    </location>
</feature>
<organism evidence="2 3">
    <name type="scientific">Thermochromatium tepidum ATCC 43061</name>
    <dbReference type="NCBI Taxonomy" id="316276"/>
    <lineage>
        <taxon>Bacteria</taxon>
        <taxon>Pseudomonadati</taxon>
        <taxon>Pseudomonadota</taxon>
        <taxon>Gammaproteobacteria</taxon>
        <taxon>Chromatiales</taxon>
        <taxon>Chromatiaceae</taxon>
        <taxon>Thermochromatium</taxon>
    </lineage>
</organism>
<evidence type="ECO:0000313" key="3">
    <source>
        <dbReference type="Proteomes" id="UP000426424"/>
    </source>
</evidence>
<keyword evidence="1" id="KW-0812">Transmembrane</keyword>
<dbReference type="KEGG" id="ttp:E6P07_00895"/>
<sequence length="56" mass="6261">MIYRKRLHRRPDPLIVLMFFVIVGLCATISYQLIVCVPDDRGEVAVQSSETLAIGG</sequence>
<keyword evidence="3" id="KW-1185">Reference proteome</keyword>
<name>A0A6I6E8M8_THETI</name>
<dbReference type="EMBL" id="CP039268">
    <property type="protein sequence ID" value="QGU31676.1"/>
    <property type="molecule type" value="Genomic_DNA"/>
</dbReference>
<dbReference type="Proteomes" id="UP000426424">
    <property type="component" value="Chromosome"/>
</dbReference>
<keyword evidence="1" id="KW-1133">Transmembrane helix</keyword>
<dbReference type="AlphaFoldDB" id="A0A6I6E8M8"/>
<reference evidence="2 3" key="1">
    <citation type="submission" date="2019-12" db="EMBL/GenBank/DDBJ databases">
        <title>The complete genome of the thermophilic, anoxygenic phototrophic gammaproteobacterium Thermochromatium tepidum.</title>
        <authorList>
            <person name="Sattley W.M."/>
            <person name="Swingley W.D."/>
            <person name="Burchell B.M."/>
            <person name="Gurbani S.A."/>
            <person name="Kujawa C.M."/>
            <person name="Nuccio D.A."/>
            <person name="Schladweiler J."/>
            <person name="Shaffer K.N."/>
            <person name="Stokes L.M."/>
            <person name="Touchman J.W."/>
            <person name="Blankenship R.E."/>
            <person name="Madigan M.T."/>
        </authorList>
    </citation>
    <scope>NUCLEOTIDE SEQUENCE [LARGE SCALE GENOMIC DNA]</scope>
    <source>
        <strain evidence="2 3">ATCC 43061</strain>
    </source>
</reference>
<protein>
    <submittedName>
        <fullName evidence="2">Uncharacterized protein</fullName>
    </submittedName>
</protein>
<evidence type="ECO:0000256" key="1">
    <source>
        <dbReference type="SAM" id="Phobius"/>
    </source>
</evidence>
<proteinExistence type="predicted"/>
<gene>
    <name evidence="2" type="ORF">E6P07_00895</name>
</gene>
<accession>A0A6I6E8M8</accession>
<dbReference type="RefSeq" id="WP_153973875.1">
    <property type="nucleotide sequence ID" value="NZ_CP039268.1"/>
</dbReference>